<feature type="compositionally biased region" description="Polar residues" evidence="1">
    <location>
        <begin position="625"/>
        <end position="634"/>
    </location>
</feature>
<keyword evidence="3" id="KW-1185">Reference proteome</keyword>
<accession>A0A9W8RVT5</accession>
<feature type="compositionally biased region" description="Polar residues" evidence="1">
    <location>
        <begin position="464"/>
        <end position="481"/>
    </location>
</feature>
<feature type="compositionally biased region" description="Polar residues" evidence="1">
    <location>
        <begin position="126"/>
        <end position="140"/>
    </location>
</feature>
<feature type="region of interest" description="Disordered" evidence="1">
    <location>
        <begin position="126"/>
        <end position="153"/>
    </location>
</feature>
<organism evidence="2 3">
    <name type="scientific">Fusarium torreyae</name>
    <dbReference type="NCBI Taxonomy" id="1237075"/>
    <lineage>
        <taxon>Eukaryota</taxon>
        <taxon>Fungi</taxon>
        <taxon>Dikarya</taxon>
        <taxon>Ascomycota</taxon>
        <taxon>Pezizomycotina</taxon>
        <taxon>Sordariomycetes</taxon>
        <taxon>Hypocreomycetidae</taxon>
        <taxon>Hypocreales</taxon>
        <taxon>Nectriaceae</taxon>
        <taxon>Fusarium</taxon>
    </lineage>
</organism>
<feature type="compositionally biased region" description="Pro residues" evidence="1">
    <location>
        <begin position="694"/>
        <end position="708"/>
    </location>
</feature>
<feature type="compositionally biased region" description="Basic and acidic residues" evidence="1">
    <location>
        <begin position="1105"/>
        <end position="1114"/>
    </location>
</feature>
<feature type="region of interest" description="Disordered" evidence="1">
    <location>
        <begin position="350"/>
        <end position="607"/>
    </location>
</feature>
<feature type="compositionally biased region" description="Low complexity" evidence="1">
    <location>
        <begin position="888"/>
        <end position="904"/>
    </location>
</feature>
<dbReference type="EMBL" id="JAOQAZ010000022">
    <property type="protein sequence ID" value="KAJ4254425.1"/>
    <property type="molecule type" value="Genomic_DNA"/>
</dbReference>
<gene>
    <name evidence="2" type="ORF">NW762_010023</name>
</gene>
<feature type="compositionally biased region" description="Basic and acidic residues" evidence="1">
    <location>
        <begin position="36"/>
        <end position="46"/>
    </location>
</feature>
<dbReference type="OrthoDB" id="5335210at2759"/>
<comment type="caution">
    <text evidence="2">The sequence shown here is derived from an EMBL/GenBank/DDBJ whole genome shotgun (WGS) entry which is preliminary data.</text>
</comment>
<dbReference type="AlphaFoldDB" id="A0A9W8RVT5"/>
<feature type="compositionally biased region" description="Low complexity" evidence="1">
    <location>
        <begin position="991"/>
        <end position="1001"/>
    </location>
</feature>
<reference evidence="2" key="1">
    <citation type="submission" date="2022-09" db="EMBL/GenBank/DDBJ databases">
        <title>Fusarium specimens isolated from Avocado Roots.</title>
        <authorList>
            <person name="Stajich J."/>
            <person name="Roper C."/>
            <person name="Heimlech-Rivalta G."/>
        </authorList>
    </citation>
    <scope>NUCLEOTIDE SEQUENCE</scope>
    <source>
        <strain evidence="2">CF00136</strain>
    </source>
</reference>
<feature type="region of interest" description="Disordered" evidence="1">
    <location>
        <begin position="189"/>
        <end position="284"/>
    </location>
</feature>
<name>A0A9W8RVT5_9HYPO</name>
<feature type="compositionally biased region" description="Basic and acidic residues" evidence="1">
    <location>
        <begin position="773"/>
        <end position="788"/>
    </location>
</feature>
<feature type="compositionally biased region" description="Low complexity" evidence="1">
    <location>
        <begin position="442"/>
        <end position="452"/>
    </location>
</feature>
<dbReference type="Proteomes" id="UP001152049">
    <property type="component" value="Unassembled WGS sequence"/>
</dbReference>
<feature type="region of interest" description="Disordered" evidence="1">
    <location>
        <begin position="1"/>
        <end position="46"/>
    </location>
</feature>
<evidence type="ECO:0000313" key="3">
    <source>
        <dbReference type="Proteomes" id="UP001152049"/>
    </source>
</evidence>
<feature type="compositionally biased region" description="Low complexity" evidence="1">
    <location>
        <begin position="924"/>
        <end position="938"/>
    </location>
</feature>
<feature type="compositionally biased region" description="Low complexity" evidence="1">
    <location>
        <begin position="232"/>
        <end position="258"/>
    </location>
</feature>
<feature type="compositionally biased region" description="Polar residues" evidence="1">
    <location>
        <begin position="1060"/>
        <end position="1071"/>
    </location>
</feature>
<sequence>MNRFRTKKKGKDDLEAPRPSVESESSSPFRMFGKKKAQEEEPKKEIDLATALPSTDDFRTSLLMTNLSARFSMLREQDDPNSKIGKASDDSVLFPKRQSRMMDFGFAAGLGDIAEVESIRAPFARSSMQSNDDAASTNGSIMGRSKPIEGNNLFGGRQKVYKIGSGGTKSGAMSGRVLYGDDVAQSAFQKWRQSEKERQSFEDLHHSESNESETARPESPSQPDYNRKRETSSTTSSGRAARDSTAATSISSSQPSSSVQDRESFVRTSRTVSPTPGMERSVTRTRRLYEQSLNQDLQEQQSSALSRIDTLSRRALGSRTPDLTPPVPSPASATFGDRFITRSVLAKASAPNLRSFSPPSSSQMSPVESMNKFPSLDQKAFGATPPLSPPISETGEAQPLDRSRVVSRTSSQFDESRFAQRQMQMQQGRETPTSRFRTGSNASLSAPRSRSSSAHRPHLEKNDSGSFQTEPTVQEETQPSTFFDDDDDDQPAFNEPPHPEVAPPPPQVTVDKPADNEHPAFRRSALPTPLAISDRPESMTASSTNEPPKDSPTLGPTSGGLSGMVRQHLRSDSGASSIYGSVPNDVDLASRFPPERPDAQAYEPKTVDSNTWELIERDLAMSIDGSVTSPTRSSGLMEAQVFSGPSSTRNSKLDKDPEEEEETDDFARHLADGARRVRERLTSFVESDSGSSAPEPPPLSELPPPPRPNALGILKSKSSRGSLVDRGRSDKENAGQSKAKKLLGLRGASPAPVASSPRRGSFDLNDKPAQSPEQKDETDKEPEEKEGAHAGLKAFRQARRELQRMKELEVQQRYQGPPQKQPPPPPSARERAQTNGSRPPSQERRPPPPVAYNRIPSEEARANAGSRAGSRSGSRAPSERDRSGSEASNGGRSGSRPPRLRNGSVPREDYHGPMGSPVGLNGKPRQGPMMRSPMMPGPDMRRSPHMPPQPYPSNASPGRFNRPENSLHIHPVHGHDSGQPSPISPLPAAPSPHGASSPYGFPGHGHGPGPQGIQRPYGPPYPGGMMRNRDMSEPSIKSPTSQMGYRDGLRAGPAGLNGGAASTPNLHSNMTAPPLPPINPRRKNTGTLGDAPMNGHHLPMNPANGDEHRGGFRSDDDEGAGMYRQRLRKATSEANVRARSMQQNPPPPMAPPPLPPSMSSNALPGGMI</sequence>
<feature type="compositionally biased region" description="Low complexity" evidence="1">
    <location>
        <begin position="1157"/>
        <end position="1168"/>
    </location>
</feature>
<proteinExistence type="predicted"/>
<evidence type="ECO:0000313" key="2">
    <source>
        <dbReference type="EMBL" id="KAJ4254425.1"/>
    </source>
</evidence>
<feature type="compositionally biased region" description="Basic and acidic residues" evidence="1">
    <location>
        <begin position="192"/>
        <end position="216"/>
    </location>
</feature>
<feature type="compositionally biased region" description="Low complexity" evidence="1">
    <location>
        <begin position="862"/>
        <end position="876"/>
    </location>
</feature>
<feature type="region of interest" description="Disordered" evidence="1">
    <location>
        <begin position="625"/>
        <end position="1168"/>
    </location>
</feature>
<feature type="compositionally biased region" description="Basic and acidic residues" evidence="1">
    <location>
        <begin position="798"/>
        <end position="810"/>
    </location>
</feature>
<feature type="compositionally biased region" description="Basic and acidic residues" evidence="1">
    <location>
        <begin position="665"/>
        <end position="681"/>
    </location>
</feature>
<feature type="compositionally biased region" description="Polar residues" evidence="1">
    <location>
        <begin position="406"/>
        <end position="441"/>
    </location>
</feature>
<evidence type="ECO:0000256" key="1">
    <source>
        <dbReference type="SAM" id="MobiDB-lite"/>
    </source>
</evidence>
<feature type="compositionally biased region" description="Basic and acidic residues" evidence="1">
    <location>
        <begin position="723"/>
        <end position="733"/>
    </location>
</feature>
<feature type="compositionally biased region" description="Low complexity" evidence="1">
    <location>
        <begin position="17"/>
        <end position="28"/>
    </location>
</feature>
<feature type="compositionally biased region" description="Pro residues" evidence="1">
    <location>
        <begin position="1144"/>
        <end position="1156"/>
    </location>
</feature>
<feature type="compositionally biased region" description="Low complexity" evidence="1">
    <location>
        <begin position="351"/>
        <end position="369"/>
    </location>
</feature>
<feature type="compositionally biased region" description="Pro residues" evidence="1">
    <location>
        <begin position="494"/>
        <end position="507"/>
    </location>
</feature>
<protein>
    <submittedName>
        <fullName evidence="2">Uncharacterized protein</fullName>
    </submittedName>
</protein>